<dbReference type="Proteomes" id="UP000314294">
    <property type="component" value="Unassembled WGS sequence"/>
</dbReference>
<keyword evidence="3" id="KW-1185">Reference proteome</keyword>
<gene>
    <name evidence="2" type="ORF">EYF80_028290</name>
</gene>
<dbReference type="AlphaFoldDB" id="A0A4Z2H8G5"/>
<accession>A0A4Z2H8G5</accession>
<sequence>MKLVTSEAEREAAGTLRFLRCLNGARGASGGRNGAREASLRRRASRRRSGVLALIFPFPWRRYRPLGLRDLPVTSEARESLPGRSGVRSSRRQ</sequence>
<evidence type="ECO:0000313" key="2">
    <source>
        <dbReference type="EMBL" id="TNN61545.1"/>
    </source>
</evidence>
<dbReference type="EMBL" id="SRLO01000314">
    <property type="protein sequence ID" value="TNN61545.1"/>
    <property type="molecule type" value="Genomic_DNA"/>
</dbReference>
<proteinExistence type="predicted"/>
<reference evidence="2 3" key="1">
    <citation type="submission" date="2019-03" db="EMBL/GenBank/DDBJ databases">
        <title>First draft genome of Liparis tanakae, snailfish: a comprehensive survey of snailfish specific genes.</title>
        <authorList>
            <person name="Kim W."/>
            <person name="Song I."/>
            <person name="Jeong J.-H."/>
            <person name="Kim D."/>
            <person name="Kim S."/>
            <person name="Ryu S."/>
            <person name="Song J.Y."/>
            <person name="Lee S.K."/>
        </authorList>
    </citation>
    <scope>NUCLEOTIDE SEQUENCE [LARGE SCALE GENOMIC DNA]</scope>
    <source>
        <tissue evidence="2">Muscle</tissue>
    </source>
</reference>
<evidence type="ECO:0000313" key="3">
    <source>
        <dbReference type="Proteomes" id="UP000314294"/>
    </source>
</evidence>
<name>A0A4Z2H8G5_9TELE</name>
<organism evidence="2 3">
    <name type="scientific">Liparis tanakae</name>
    <name type="common">Tanaka's snailfish</name>
    <dbReference type="NCBI Taxonomy" id="230148"/>
    <lineage>
        <taxon>Eukaryota</taxon>
        <taxon>Metazoa</taxon>
        <taxon>Chordata</taxon>
        <taxon>Craniata</taxon>
        <taxon>Vertebrata</taxon>
        <taxon>Euteleostomi</taxon>
        <taxon>Actinopterygii</taxon>
        <taxon>Neopterygii</taxon>
        <taxon>Teleostei</taxon>
        <taxon>Neoteleostei</taxon>
        <taxon>Acanthomorphata</taxon>
        <taxon>Eupercaria</taxon>
        <taxon>Perciformes</taxon>
        <taxon>Cottioidei</taxon>
        <taxon>Cottales</taxon>
        <taxon>Liparidae</taxon>
        <taxon>Liparis</taxon>
    </lineage>
</organism>
<comment type="caution">
    <text evidence="2">The sequence shown here is derived from an EMBL/GenBank/DDBJ whole genome shotgun (WGS) entry which is preliminary data.</text>
</comment>
<evidence type="ECO:0000256" key="1">
    <source>
        <dbReference type="SAM" id="MobiDB-lite"/>
    </source>
</evidence>
<protein>
    <submittedName>
        <fullName evidence="2">Uncharacterized protein</fullName>
    </submittedName>
</protein>
<feature type="region of interest" description="Disordered" evidence="1">
    <location>
        <begin position="74"/>
        <end position="93"/>
    </location>
</feature>